<keyword evidence="2" id="KW-1185">Reference proteome</keyword>
<reference evidence="1 2" key="1">
    <citation type="submission" date="2018-09" db="EMBL/GenBank/DDBJ databases">
        <authorList>
            <person name="Tagini F."/>
        </authorList>
    </citation>
    <scope>NUCLEOTIDE SEQUENCE [LARGE SCALE GENOMIC DNA]</scope>
    <source>
        <strain evidence="1 2">MK136</strain>
    </source>
</reference>
<name>A0A498Q168_9MYCO</name>
<protein>
    <submittedName>
        <fullName evidence="1">Uncharacterized protein</fullName>
    </submittedName>
</protein>
<dbReference type="AlphaFoldDB" id="A0A498Q168"/>
<accession>A0A498Q168</accession>
<evidence type="ECO:0000313" key="1">
    <source>
        <dbReference type="EMBL" id="VBA38055.1"/>
    </source>
</evidence>
<sequence>MPYYEFVDERPVLDTHLGKASEDAYVRLIERNQHSIDGLPGLAPNHPMTPSTGS</sequence>
<organism evidence="1 2">
    <name type="scientific">Mycobacterium attenuatum</name>
    <dbReference type="NCBI Taxonomy" id="2341086"/>
    <lineage>
        <taxon>Bacteria</taxon>
        <taxon>Bacillati</taxon>
        <taxon>Actinomycetota</taxon>
        <taxon>Actinomycetes</taxon>
        <taxon>Mycobacteriales</taxon>
        <taxon>Mycobacteriaceae</taxon>
        <taxon>Mycobacterium</taxon>
    </lineage>
</organism>
<gene>
    <name evidence="1" type="ORF">LAUMK136_02246</name>
</gene>
<dbReference type="Proteomes" id="UP000273307">
    <property type="component" value="Unassembled WGS sequence"/>
</dbReference>
<proteinExistence type="predicted"/>
<evidence type="ECO:0000313" key="2">
    <source>
        <dbReference type="Proteomes" id="UP000273307"/>
    </source>
</evidence>
<dbReference type="EMBL" id="UPHP01000053">
    <property type="protein sequence ID" value="VBA38055.1"/>
    <property type="molecule type" value="Genomic_DNA"/>
</dbReference>